<reference evidence="2 3" key="1">
    <citation type="submission" date="2020-12" db="EMBL/GenBank/DDBJ databases">
        <title>Whole genome sequences of gut porcine anaerobes.</title>
        <authorList>
            <person name="Kubasova T."/>
            <person name="Jahodarova E."/>
            <person name="Rychlik I."/>
        </authorList>
    </citation>
    <scope>NUCLEOTIDE SEQUENCE [LARGE SCALE GENOMIC DNA]</scope>
    <source>
        <strain evidence="2 3">An925</strain>
    </source>
</reference>
<feature type="domain" description="Integrase catalytic" evidence="1">
    <location>
        <begin position="134"/>
        <end position="295"/>
    </location>
</feature>
<dbReference type="PROSITE" id="PS50994">
    <property type="entry name" value="INTEGRASE"/>
    <property type="match status" value="1"/>
</dbReference>
<name>A0ABS9CIG9_9BACT</name>
<dbReference type="InterPro" id="IPR001584">
    <property type="entry name" value="Integrase_cat-core"/>
</dbReference>
<proteinExistence type="predicted"/>
<dbReference type="InterPro" id="IPR012337">
    <property type="entry name" value="RNaseH-like_sf"/>
</dbReference>
<dbReference type="PANTHER" id="PTHR46889:SF4">
    <property type="entry name" value="TRANSPOSASE INSO FOR INSERTION SEQUENCE ELEMENT IS911B-RELATED"/>
    <property type="match status" value="1"/>
</dbReference>
<dbReference type="Gene3D" id="3.30.420.10">
    <property type="entry name" value="Ribonuclease H-like superfamily/Ribonuclease H"/>
    <property type="match status" value="1"/>
</dbReference>
<dbReference type="Pfam" id="PF13333">
    <property type="entry name" value="rve_2"/>
    <property type="match status" value="1"/>
</dbReference>
<dbReference type="NCBIfam" id="NF033516">
    <property type="entry name" value="transpos_IS3"/>
    <property type="match status" value="1"/>
</dbReference>
<organism evidence="2 3">
    <name type="scientific">Xylanibacter brevis</name>
    <dbReference type="NCBI Taxonomy" id="83231"/>
    <lineage>
        <taxon>Bacteria</taxon>
        <taxon>Pseudomonadati</taxon>
        <taxon>Bacteroidota</taxon>
        <taxon>Bacteroidia</taxon>
        <taxon>Bacteroidales</taxon>
        <taxon>Prevotellaceae</taxon>
        <taxon>Xylanibacter</taxon>
    </lineage>
</organism>
<sequence>MKKSKGFNGRKGGPRAKDWAQAIQSLRPKHDLKHLLKVVGMARSTFFYHIKQKQDKYEEVCKKITDIYARNKGRYGYRRICIELRSQGICINHKTVARLMQEMSLQAKRKVRHYRSYKGQIGKTAPNVLERDFSATGPNQKWATDVSQVNIKDRKCYLSTILDLWNGEIVSFTISDSPNLKMVTEMLKKAFGNKANYAGLIMHSDQGWHYQHKEYQNMLQERGIVQSMSRKGNCLDNSMMENFFGLMKNELLYVNSFDDIKCFKKELEEYISYYNNKRIKLRLGMSPVQYRKQHQNK</sequence>
<dbReference type="Pfam" id="PF00665">
    <property type="entry name" value="rve"/>
    <property type="match status" value="1"/>
</dbReference>
<evidence type="ECO:0000313" key="2">
    <source>
        <dbReference type="EMBL" id="MCF2564907.1"/>
    </source>
</evidence>
<dbReference type="InterPro" id="IPR025948">
    <property type="entry name" value="HTH-like_dom"/>
</dbReference>
<gene>
    <name evidence="2" type="ORF">I6E12_12470</name>
</gene>
<protein>
    <submittedName>
        <fullName evidence="2">IS3 family transposase</fullName>
    </submittedName>
</protein>
<dbReference type="InterPro" id="IPR036397">
    <property type="entry name" value="RNaseH_sf"/>
</dbReference>
<accession>A0ABS9CIG9</accession>
<dbReference type="InterPro" id="IPR048020">
    <property type="entry name" value="Transpos_IS3"/>
</dbReference>
<evidence type="ECO:0000313" key="3">
    <source>
        <dbReference type="Proteomes" id="UP001200470"/>
    </source>
</evidence>
<dbReference type="Pfam" id="PF13276">
    <property type="entry name" value="HTH_21"/>
    <property type="match status" value="1"/>
</dbReference>
<dbReference type="RefSeq" id="WP_144007539.1">
    <property type="nucleotide sequence ID" value="NZ_JADYTN010000073.1"/>
</dbReference>
<dbReference type="InterPro" id="IPR050900">
    <property type="entry name" value="Transposase_IS3/IS150/IS904"/>
</dbReference>
<comment type="caution">
    <text evidence="2">The sequence shown here is derived from an EMBL/GenBank/DDBJ whole genome shotgun (WGS) entry which is preliminary data.</text>
</comment>
<keyword evidence="3" id="KW-1185">Reference proteome</keyword>
<dbReference type="Proteomes" id="UP001200470">
    <property type="component" value="Unassembled WGS sequence"/>
</dbReference>
<dbReference type="EMBL" id="JADYTN010000073">
    <property type="protein sequence ID" value="MCF2564907.1"/>
    <property type="molecule type" value="Genomic_DNA"/>
</dbReference>
<dbReference type="PANTHER" id="PTHR46889">
    <property type="entry name" value="TRANSPOSASE INSF FOR INSERTION SEQUENCE IS3B-RELATED"/>
    <property type="match status" value="1"/>
</dbReference>
<dbReference type="SUPFAM" id="SSF53098">
    <property type="entry name" value="Ribonuclease H-like"/>
    <property type="match status" value="1"/>
</dbReference>
<evidence type="ECO:0000259" key="1">
    <source>
        <dbReference type="PROSITE" id="PS50994"/>
    </source>
</evidence>